<dbReference type="EMBL" id="SEYY01005390">
    <property type="protein sequence ID" value="KAB7503315.1"/>
    <property type="molecule type" value="Genomic_DNA"/>
</dbReference>
<dbReference type="OrthoDB" id="10043784at2759"/>
<dbReference type="GO" id="GO:0003677">
    <property type="term" value="F:DNA binding"/>
    <property type="evidence" value="ECO:0007669"/>
    <property type="project" value="InterPro"/>
</dbReference>
<name>A0A5N5TDX9_9CRUS</name>
<evidence type="ECO:0000256" key="3">
    <source>
        <dbReference type="ARBA" id="ARBA00022833"/>
    </source>
</evidence>
<evidence type="ECO:0000256" key="2">
    <source>
        <dbReference type="ARBA" id="ARBA00022771"/>
    </source>
</evidence>
<dbReference type="GO" id="GO:0008270">
    <property type="term" value="F:zinc ion binding"/>
    <property type="evidence" value="ECO:0007669"/>
    <property type="project" value="UniProtKB-KW"/>
</dbReference>
<keyword evidence="3" id="KW-0862">Zinc</keyword>
<dbReference type="SUPFAM" id="SSF57667">
    <property type="entry name" value="beta-beta-alpha zinc fingers"/>
    <property type="match status" value="1"/>
</dbReference>
<dbReference type="Proteomes" id="UP000326759">
    <property type="component" value="Unassembled WGS sequence"/>
</dbReference>
<evidence type="ECO:0000259" key="5">
    <source>
        <dbReference type="PROSITE" id="PS50808"/>
    </source>
</evidence>
<gene>
    <name evidence="6" type="ORF">Anas_03342</name>
</gene>
<comment type="caution">
    <text evidence="6">The sequence shown here is derived from an EMBL/GenBank/DDBJ whole genome shotgun (WGS) entry which is preliminary data.</text>
</comment>
<protein>
    <recommendedName>
        <fullName evidence="5">BED-type domain-containing protein</fullName>
    </recommendedName>
</protein>
<dbReference type="Pfam" id="PF02892">
    <property type="entry name" value="zf-BED"/>
    <property type="match status" value="1"/>
</dbReference>
<sequence length="206" mass="23215">MPRKSSAVWRFFNKDDVNRATCNLCGKSCSTSGNTTNIANHLKSKHLDAFESLNSGILEDTSNVENAKWDGTEHVIESEITETKKPVVKKRKRKNMVLECSPENVHREESFFNYNNNNNSNNSFSASSEFETELDIFGRSISAQLKKLPERKAIKLTLQINNMIGRARIEEIDEQGANKGTSGDNPHVITVSYEKQSSNVDVPYLK</sequence>
<evidence type="ECO:0000256" key="4">
    <source>
        <dbReference type="PROSITE-ProRule" id="PRU00027"/>
    </source>
</evidence>
<keyword evidence="7" id="KW-1185">Reference proteome</keyword>
<dbReference type="SMART" id="SM00614">
    <property type="entry name" value="ZnF_BED"/>
    <property type="match status" value="1"/>
</dbReference>
<evidence type="ECO:0000313" key="7">
    <source>
        <dbReference type="Proteomes" id="UP000326759"/>
    </source>
</evidence>
<dbReference type="PROSITE" id="PS50808">
    <property type="entry name" value="ZF_BED"/>
    <property type="match status" value="1"/>
</dbReference>
<evidence type="ECO:0000313" key="6">
    <source>
        <dbReference type="EMBL" id="KAB7503315.1"/>
    </source>
</evidence>
<dbReference type="InterPro" id="IPR036236">
    <property type="entry name" value="Znf_C2H2_sf"/>
</dbReference>
<proteinExistence type="predicted"/>
<keyword evidence="1" id="KW-0479">Metal-binding</keyword>
<dbReference type="InterPro" id="IPR003656">
    <property type="entry name" value="Znf_BED"/>
</dbReference>
<accession>A0A5N5TDX9</accession>
<feature type="domain" description="BED-type" evidence="5">
    <location>
        <begin position="3"/>
        <end position="53"/>
    </location>
</feature>
<keyword evidence="2 4" id="KW-0863">Zinc-finger</keyword>
<organism evidence="6 7">
    <name type="scientific">Armadillidium nasatum</name>
    <dbReference type="NCBI Taxonomy" id="96803"/>
    <lineage>
        <taxon>Eukaryota</taxon>
        <taxon>Metazoa</taxon>
        <taxon>Ecdysozoa</taxon>
        <taxon>Arthropoda</taxon>
        <taxon>Crustacea</taxon>
        <taxon>Multicrustacea</taxon>
        <taxon>Malacostraca</taxon>
        <taxon>Eumalacostraca</taxon>
        <taxon>Peracarida</taxon>
        <taxon>Isopoda</taxon>
        <taxon>Oniscidea</taxon>
        <taxon>Crinocheta</taxon>
        <taxon>Armadillidiidae</taxon>
        <taxon>Armadillidium</taxon>
    </lineage>
</organism>
<dbReference type="AlphaFoldDB" id="A0A5N5TDX9"/>
<reference evidence="6 7" key="1">
    <citation type="journal article" date="2019" name="PLoS Biol.">
        <title>Sex chromosomes control vertical transmission of feminizing Wolbachia symbionts in an isopod.</title>
        <authorList>
            <person name="Becking T."/>
            <person name="Chebbi M.A."/>
            <person name="Giraud I."/>
            <person name="Moumen B."/>
            <person name="Laverre T."/>
            <person name="Caubet Y."/>
            <person name="Peccoud J."/>
            <person name="Gilbert C."/>
            <person name="Cordaux R."/>
        </authorList>
    </citation>
    <scope>NUCLEOTIDE SEQUENCE [LARGE SCALE GENOMIC DNA]</scope>
    <source>
        <strain evidence="6">ANa2</strain>
        <tissue evidence="6">Whole body excluding digestive tract and cuticle</tissue>
    </source>
</reference>
<evidence type="ECO:0000256" key="1">
    <source>
        <dbReference type="ARBA" id="ARBA00022723"/>
    </source>
</evidence>